<evidence type="ECO:0000313" key="9">
    <source>
        <dbReference type="EMBL" id="KAF4397873.1"/>
    </source>
</evidence>
<comment type="similarity">
    <text evidence="6">Belongs to the AP2/ERF transcription factor family. ERF subfamily.</text>
</comment>
<dbReference type="PANTHER" id="PTHR31194">
    <property type="entry name" value="SHN SHINE , DNA BINDING / TRANSCRIPTION FACTOR"/>
    <property type="match status" value="1"/>
</dbReference>
<dbReference type="Gene3D" id="3.30.730.10">
    <property type="entry name" value="AP2/ERF domain"/>
    <property type="match status" value="1"/>
</dbReference>
<dbReference type="FunFam" id="3.30.730.10:FF:000005">
    <property type="entry name" value="ethylene-responsive transcription factor RAP2-11"/>
    <property type="match status" value="1"/>
</dbReference>
<dbReference type="SMART" id="SM00380">
    <property type="entry name" value="AP2"/>
    <property type="match status" value="1"/>
</dbReference>
<keyword evidence="11" id="KW-1185">Reference proteome</keyword>
<evidence type="ECO:0000256" key="5">
    <source>
        <dbReference type="ARBA" id="ARBA00023242"/>
    </source>
</evidence>
<dbReference type="GO" id="GO:0003677">
    <property type="term" value="F:DNA binding"/>
    <property type="evidence" value="ECO:0007669"/>
    <property type="project" value="UniProtKB-KW"/>
</dbReference>
<dbReference type="InterPro" id="IPR001471">
    <property type="entry name" value="AP2/ERF_dom"/>
</dbReference>
<evidence type="ECO:0000313" key="8">
    <source>
        <dbReference type="EMBL" id="KAF4386774.1"/>
    </source>
</evidence>
<dbReference type="EMBL" id="JAATIQ010000029">
    <property type="protein sequence ID" value="KAF4397873.1"/>
    <property type="molecule type" value="Genomic_DNA"/>
</dbReference>
<sequence>MDSSRPFTFAPTALTSASLVPSNSHLPFMSKIKDGSGLYQHQMPSASAPPSATPTSATDRVVISKSASILSQVIEPPVKNNAIDGASASVFSHNILPTTTQGSTHVSDTFSSKLHHSAINTTHPPSPNESDLSNLYMPMAGHQEGLIATYPPEALPTSTFNIAAATVSMSSNYPLMTDSTTCMLSAAAVNDKENYSPNRMGKRLPEKLSLRKALKRCRGNQNTISTSEFSTPPDLSQNYSLSQQGILHQQQQHYGNVNLPNSCQMDGHQSAPGLNTHTRAEQLVIKPFLSMAQAQLNFLLGRAPIFKEAAKFQAPRWRIMAGSEATKTSTSATTTTATTNLAQPRRPAVRRFVGVRQRPSGRWVAEIKDSSQRVRLWLGTYDTPEEAARAYDEAARALRGDNARTNFAPSPPADANNSVVPCPIVPSPSGAGSASGGPEGRQGLSFSSIKAKLSKNLQSIMARNSENHNNKSKSRVSDHFTFASIFHFRNKYYPDHQYQNSTMMMTRNMNIDQTVVQPSIVVPSYHHDQTTSCSSSTASWETSSVSDCSPDEWVGFRQAGGGFDSDGSEIGEGFLDHQIIMNNGNNNNNNLGFWMDSPDVMSSSGSNNSSKRFKVSSSVVVPPTFNTTTTANTSPFLYDGHPEIMN</sequence>
<proteinExistence type="inferred from homology"/>
<dbReference type="SUPFAM" id="SSF54171">
    <property type="entry name" value="DNA-binding domain"/>
    <property type="match status" value="1"/>
</dbReference>
<dbReference type="PRINTS" id="PR00367">
    <property type="entry name" value="ETHRSPELEMNT"/>
</dbReference>
<evidence type="ECO:0000313" key="10">
    <source>
        <dbReference type="Proteomes" id="UP000525078"/>
    </source>
</evidence>
<gene>
    <name evidence="8" type="ORF">F8388_006729</name>
    <name evidence="9" type="ORF">G4B88_019594</name>
</gene>
<evidence type="ECO:0000259" key="7">
    <source>
        <dbReference type="PROSITE" id="PS51032"/>
    </source>
</evidence>
<evidence type="ECO:0000256" key="6">
    <source>
        <dbReference type="ARBA" id="ARBA00024343"/>
    </source>
</evidence>
<dbReference type="GO" id="GO:0005634">
    <property type="term" value="C:nucleus"/>
    <property type="evidence" value="ECO:0007669"/>
    <property type="project" value="UniProtKB-SubCell"/>
</dbReference>
<dbReference type="CDD" id="cd00018">
    <property type="entry name" value="AP2"/>
    <property type="match status" value="1"/>
</dbReference>
<keyword evidence="3" id="KW-0238">DNA-binding</keyword>
<evidence type="ECO:0000313" key="11">
    <source>
        <dbReference type="Proteomes" id="UP000583929"/>
    </source>
</evidence>
<evidence type="ECO:0000256" key="3">
    <source>
        <dbReference type="ARBA" id="ARBA00023125"/>
    </source>
</evidence>
<keyword evidence="4" id="KW-0804">Transcription</keyword>
<accession>A0A7J6GV19</accession>
<keyword evidence="2" id="KW-0805">Transcription regulation</keyword>
<dbReference type="Proteomes" id="UP000583929">
    <property type="component" value="Unassembled WGS sequence"/>
</dbReference>
<feature type="domain" description="AP2/ERF" evidence="7">
    <location>
        <begin position="351"/>
        <end position="408"/>
    </location>
</feature>
<dbReference type="PANTHER" id="PTHR31194:SF133">
    <property type="entry name" value="AP2_ERF DOMAIN-CONTAINING PROTEIN"/>
    <property type="match status" value="1"/>
</dbReference>
<dbReference type="InterPro" id="IPR016177">
    <property type="entry name" value="DNA-bd_dom_sf"/>
</dbReference>
<evidence type="ECO:0000256" key="2">
    <source>
        <dbReference type="ARBA" id="ARBA00023015"/>
    </source>
</evidence>
<reference evidence="10 11" key="1">
    <citation type="journal article" date="2020" name="bioRxiv">
        <title>Sequence and annotation of 42 cannabis genomes reveals extensive copy number variation in cannabinoid synthesis and pathogen resistance genes.</title>
        <authorList>
            <person name="Mckernan K.J."/>
            <person name="Helbert Y."/>
            <person name="Kane L.T."/>
            <person name="Ebling H."/>
            <person name="Zhang L."/>
            <person name="Liu B."/>
            <person name="Eaton Z."/>
            <person name="Mclaughlin S."/>
            <person name="Kingan S."/>
            <person name="Baybayan P."/>
            <person name="Concepcion G."/>
            <person name="Jordan M."/>
            <person name="Riva A."/>
            <person name="Barbazuk W."/>
            <person name="Harkins T."/>
        </authorList>
    </citation>
    <scope>NUCLEOTIDE SEQUENCE [LARGE SCALE GENOMIC DNA]</scope>
    <source>
        <strain evidence="10 11">cv. Jamaican Lion 4</strain>
        <strain evidence="9">Father</strain>
        <strain evidence="8">Mother</strain>
        <tissue evidence="8">Leaf</tissue>
    </source>
</reference>
<evidence type="ECO:0000256" key="4">
    <source>
        <dbReference type="ARBA" id="ARBA00023163"/>
    </source>
</evidence>
<evidence type="ECO:0000256" key="1">
    <source>
        <dbReference type="ARBA" id="ARBA00004123"/>
    </source>
</evidence>
<dbReference type="GO" id="GO:0003700">
    <property type="term" value="F:DNA-binding transcription factor activity"/>
    <property type="evidence" value="ECO:0007669"/>
    <property type="project" value="InterPro"/>
</dbReference>
<protein>
    <recommendedName>
        <fullName evidence="7">AP2/ERF domain-containing protein</fullName>
    </recommendedName>
</protein>
<dbReference type="EMBL" id="JAATIP010000041">
    <property type="protein sequence ID" value="KAF4386774.1"/>
    <property type="molecule type" value="Genomic_DNA"/>
</dbReference>
<dbReference type="AlphaFoldDB" id="A0A7J6GV19"/>
<comment type="caution">
    <text evidence="8">The sequence shown here is derived from an EMBL/GenBank/DDBJ whole genome shotgun (WGS) entry which is preliminary data.</text>
</comment>
<comment type="subcellular location">
    <subcellularLocation>
        <location evidence="1">Nucleus</location>
    </subcellularLocation>
</comment>
<dbReference type="InterPro" id="IPR036955">
    <property type="entry name" value="AP2/ERF_dom_sf"/>
</dbReference>
<dbReference type="InterPro" id="IPR050913">
    <property type="entry name" value="AP2/ERF_ERF"/>
</dbReference>
<dbReference type="Pfam" id="PF00847">
    <property type="entry name" value="AP2"/>
    <property type="match status" value="1"/>
</dbReference>
<dbReference type="Proteomes" id="UP000525078">
    <property type="component" value="Unassembled WGS sequence"/>
</dbReference>
<dbReference type="PROSITE" id="PS51032">
    <property type="entry name" value="AP2_ERF"/>
    <property type="match status" value="1"/>
</dbReference>
<dbReference type="GO" id="GO:0009877">
    <property type="term" value="P:nodulation"/>
    <property type="evidence" value="ECO:0007669"/>
    <property type="project" value="UniProtKB-ARBA"/>
</dbReference>
<keyword evidence="5" id="KW-0539">Nucleus</keyword>
<organism evidence="8 10">
    <name type="scientific">Cannabis sativa</name>
    <name type="common">Hemp</name>
    <name type="synonym">Marijuana</name>
    <dbReference type="NCBI Taxonomy" id="3483"/>
    <lineage>
        <taxon>Eukaryota</taxon>
        <taxon>Viridiplantae</taxon>
        <taxon>Streptophyta</taxon>
        <taxon>Embryophyta</taxon>
        <taxon>Tracheophyta</taxon>
        <taxon>Spermatophyta</taxon>
        <taxon>Magnoliopsida</taxon>
        <taxon>eudicotyledons</taxon>
        <taxon>Gunneridae</taxon>
        <taxon>Pentapetalae</taxon>
        <taxon>rosids</taxon>
        <taxon>fabids</taxon>
        <taxon>Rosales</taxon>
        <taxon>Cannabaceae</taxon>
        <taxon>Cannabis</taxon>
    </lineage>
</organism>
<name>A0A7J6GV19_CANSA</name>